<keyword evidence="4" id="KW-0560">Oxidoreductase</keyword>
<dbReference type="InterPro" id="IPR002938">
    <property type="entry name" value="FAD-bd"/>
</dbReference>
<evidence type="ECO:0000259" key="6">
    <source>
        <dbReference type="Pfam" id="PF01494"/>
    </source>
</evidence>
<proteinExistence type="inferred from homology"/>
<dbReference type="PANTHER" id="PTHR13789">
    <property type="entry name" value="MONOOXYGENASE"/>
    <property type="match status" value="1"/>
</dbReference>
<dbReference type="InterPro" id="IPR050493">
    <property type="entry name" value="FAD-dep_Monooxygenase_BioMet"/>
</dbReference>
<keyword evidence="5" id="KW-0503">Monooxygenase</keyword>
<reference evidence="7 8" key="1">
    <citation type="submission" date="2013-03" db="EMBL/GenBank/DDBJ databases">
        <title>The Genome Sequence of Cladophialophora psammophila CBS 110553.</title>
        <authorList>
            <consortium name="The Broad Institute Genomics Platform"/>
            <person name="Cuomo C."/>
            <person name="de Hoog S."/>
            <person name="Gorbushina A."/>
            <person name="Walker B."/>
            <person name="Young S.K."/>
            <person name="Zeng Q."/>
            <person name="Gargeya S."/>
            <person name="Fitzgerald M."/>
            <person name="Haas B."/>
            <person name="Abouelleil A."/>
            <person name="Allen A.W."/>
            <person name="Alvarado L."/>
            <person name="Arachchi H.M."/>
            <person name="Berlin A.M."/>
            <person name="Chapman S.B."/>
            <person name="Gainer-Dewar J."/>
            <person name="Goldberg J."/>
            <person name="Griggs A."/>
            <person name="Gujja S."/>
            <person name="Hansen M."/>
            <person name="Howarth C."/>
            <person name="Imamovic A."/>
            <person name="Ireland A."/>
            <person name="Larimer J."/>
            <person name="McCowan C."/>
            <person name="Murphy C."/>
            <person name="Pearson M."/>
            <person name="Poon T.W."/>
            <person name="Priest M."/>
            <person name="Roberts A."/>
            <person name="Saif S."/>
            <person name="Shea T."/>
            <person name="Sisk P."/>
            <person name="Sykes S."/>
            <person name="Wortman J."/>
            <person name="Nusbaum C."/>
            <person name="Birren B."/>
        </authorList>
    </citation>
    <scope>NUCLEOTIDE SEQUENCE [LARGE SCALE GENOMIC DNA]</scope>
    <source>
        <strain evidence="7 8">CBS 110553</strain>
    </source>
</reference>
<dbReference type="OrthoDB" id="4136530at2759"/>
<dbReference type="Gene3D" id="3.50.50.60">
    <property type="entry name" value="FAD/NAD(P)-binding domain"/>
    <property type="match status" value="1"/>
</dbReference>
<keyword evidence="8" id="KW-1185">Reference proteome</keyword>
<dbReference type="STRING" id="1182543.W9WWY7"/>
<evidence type="ECO:0000313" key="7">
    <source>
        <dbReference type="EMBL" id="EXJ69171.1"/>
    </source>
</evidence>
<evidence type="ECO:0000313" key="8">
    <source>
        <dbReference type="Proteomes" id="UP000019471"/>
    </source>
</evidence>
<dbReference type="HOGENOM" id="CLU_009665_19_1_1"/>
<accession>W9WWY7</accession>
<dbReference type="Proteomes" id="UP000019471">
    <property type="component" value="Unassembled WGS sequence"/>
</dbReference>
<dbReference type="GO" id="GO:0004497">
    <property type="term" value="F:monooxygenase activity"/>
    <property type="evidence" value="ECO:0007669"/>
    <property type="project" value="UniProtKB-KW"/>
</dbReference>
<dbReference type="SUPFAM" id="SSF51905">
    <property type="entry name" value="FAD/NAD(P)-binding domain"/>
    <property type="match status" value="1"/>
</dbReference>
<dbReference type="InterPro" id="IPR036188">
    <property type="entry name" value="FAD/NAD-bd_sf"/>
</dbReference>
<comment type="similarity">
    <text evidence="1">Belongs to the paxM FAD-dependent monooxygenase family.</text>
</comment>
<name>W9WWY7_9EURO</name>
<keyword evidence="3" id="KW-0274">FAD</keyword>
<dbReference type="RefSeq" id="XP_007746881.1">
    <property type="nucleotide sequence ID" value="XM_007748691.1"/>
</dbReference>
<dbReference type="EMBL" id="AMGX01000012">
    <property type="protein sequence ID" value="EXJ69171.1"/>
    <property type="molecule type" value="Genomic_DNA"/>
</dbReference>
<protein>
    <recommendedName>
        <fullName evidence="6">FAD-binding domain-containing protein</fullName>
    </recommendedName>
</protein>
<dbReference type="GeneID" id="19192808"/>
<evidence type="ECO:0000256" key="1">
    <source>
        <dbReference type="ARBA" id="ARBA00007992"/>
    </source>
</evidence>
<feature type="domain" description="FAD-binding" evidence="6">
    <location>
        <begin position="5"/>
        <end position="330"/>
    </location>
</feature>
<dbReference type="PANTHER" id="PTHR13789:SF236">
    <property type="entry name" value="MONOOXYGENASE, PUTATIVE (AFU_ORTHOLOGUE AFUA_6G12060)-RELATED"/>
    <property type="match status" value="1"/>
</dbReference>
<dbReference type="eggNOG" id="KOG2614">
    <property type="taxonomic scope" value="Eukaryota"/>
</dbReference>
<sequence>MRDTINVIVVGAGFGGLSTAISLRNIGCNVSVYELSKDLSRQGDVIMLGSNASRVISQWPGMLEKVRKVSSLPTNLKICDKSGKLLVEQPLPSEFDGFPNSYANRTRVQNYMYEYAKEIGVQFTFDARITEYQEDGELASIIYNGQRISADIVVAADSVHSRARAYVTGKPEKAQKSGFAVYRSWFDLDTLNNNPLTNHIAESDHDEYRVWIGENTHAILTTNRNLRAVTVFCTHKDTTDIEESWNIPGKVQDMLKVVEDWDPLLQQLVKSIPESVLIDYKLLWRDPVRKWVSDGGRVVLAGDAAHPHLPTSGTGGAQAIEDGATLGVLIKKAGKKDLKRALKVFEKLRFERTSLTQRAGWELRHRWHQTDWDAVAKDPSFLNQPQPRWLYGHDAAKYADANYDAALSHLDTASPFTSTNVPEDYVHEDWTIGQMMAKEGVKADADFYRVQLK</sequence>
<organism evidence="7 8">
    <name type="scientific">Cladophialophora psammophila CBS 110553</name>
    <dbReference type="NCBI Taxonomy" id="1182543"/>
    <lineage>
        <taxon>Eukaryota</taxon>
        <taxon>Fungi</taxon>
        <taxon>Dikarya</taxon>
        <taxon>Ascomycota</taxon>
        <taxon>Pezizomycotina</taxon>
        <taxon>Eurotiomycetes</taxon>
        <taxon>Chaetothyriomycetidae</taxon>
        <taxon>Chaetothyriales</taxon>
        <taxon>Herpotrichiellaceae</taxon>
        <taxon>Cladophialophora</taxon>
    </lineage>
</organism>
<dbReference type="AlphaFoldDB" id="W9WWY7"/>
<dbReference type="SUPFAM" id="SSF54373">
    <property type="entry name" value="FAD-linked reductases, C-terminal domain"/>
    <property type="match status" value="1"/>
</dbReference>
<comment type="caution">
    <text evidence="7">The sequence shown here is derived from an EMBL/GenBank/DDBJ whole genome shotgun (WGS) entry which is preliminary data.</text>
</comment>
<evidence type="ECO:0000256" key="2">
    <source>
        <dbReference type="ARBA" id="ARBA00022630"/>
    </source>
</evidence>
<dbReference type="GO" id="GO:0071949">
    <property type="term" value="F:FAD binding"/>
    <property type="evidence" value="ECO:0007669"/>
    <property type="project" value="InterPro"/>
</dbReference>
<dbReference type="Pfam" id="PF01494">
    <property type="entry name" value="FAD_binding_3"/>
    <property type="match status" value="1"/>
</dbReference>
<dbReference type="PRINTS" id="PR00420">
    <property type="entry name" value="RNGMNOXGNASE"/>
</dbReference>
<evidence type="ECO:0000256" key="5">
    <source>
        <dbReference type="ARBA" id="ARBA00023033"/>
    </source>
</evidence>
<gene>
    <name evidence="7" type="ORF">A1O5_08106</name>
</gene>
<evidence type="ECO:0000256" key="3">
    <source>
        <dbReference type="ARBA" id="ARBA00022827"/>
    </source>
</evidence>
<keyword evidence="2" id="KW-0285">Flavoprotein</keyword>
<evidence type="ECO:0000256" key="4">
    <source>
        <dbReference type="ARBA" id="ARBA00023002"/>
    </source>
</evidence>